<dbReference type="PANTHER" id="PTHR13954:SF6">
    <property type="entry name" value="NON-SPECIFIC SERINE_THREONINE PROTEIN KINASE"/>
    <property type="match status" value="1"/>
</dbReference>
<dbReference type="InterPro" id="IPR045133">
    <property type="entry name" value="IRE1/2-like"/>
</dbReference>
<dbReference type="SMART" id="SM00220">
    <property type="entry name" value="S_TKc"/>
    <property type="match status" value="1"/>
</dbReference>
<dbReference type="GO" id="GO:0004521">
    <property type="term" value="F:RNA endonuclease activity"/>
    <property type="evidence" value="ECO:0007669"/>
    <property type="project" value="InterPro"/>
</dbReference>
<dbReference type="PROSITE" id="PS51392">
    <property type="entry name" value="KEN"/>
    <property type="match status" value="1"/>
</dbReference>
<comment type="caution">
    <text evidence="3">The sequence shown here is derived from an EMBL/GenBank/DDBJ whole genome shotgun (WGS) entry which is preliminary data.</text>
</comment>
<accession>A0A8S1LSC9</accession>
<gene>
    <name evidence="3" type="ORF">PPRIM_AZ9-3.1.T0410062</name>
</gene>
<feature type="domain" description="Protein kinase" evidence="1">
    <location>
        <begin position="372"/>
        <end position="621"/>
    </location>
</feature>
<keyword evidence="4" id="KW-1185">Reference proteome</keyword>
<dbReference type="PANTHER" id="PTHR13954">
    <property type="entry name" value="IRE1-RELATED"/>
    <property type="match status" value="1"/>
</dbReference>
<dbReference type="PROSITE" id="PS50011">
    <property type="entry name" value="PROTEIN_KINASE_DOM"/>
    <property type="match status" value="1"/>
</dbReference>
<protein>
    <recommendedName>
        <fullName evidence="5">Protein kinase domain-containing protein</fullName>
    </recommendedName>
</protein>
<dbReference type="OMA" id="AFFMDIT"/>
<proteinExistence type="predicted"/>
<evidence type="ECO:0000259" key="2">
    <source>
        <dbReference type="PROSITE" id="PS51392"/>
    </source>
</evidence>
<dbReference type="GO" id="GO:0006397">
    <property type="term" value="P:mRNA processing"/>
    <property type="evidence" value="ECO:0007669"/>
    <property type="project" value="InterPro"/>
</dbReference>
<dbReference type="EMBL" id="CAJJDM010000040">
    <property type="protein sequence ID" value="CAD8067586.1"/>
    <property type="molecule type" value="Genomic_DNA"/>
</dbReference>
<name>A0A8S1LSC9_PARPR</name>
<evidence type="ECO:0000313" key="4">
    <source>
        <dbReference type="Proteomes" id="UP000688137"/>
    </source>
</evidence>
<evidence type="ECO:0008006" key="5">
    <source>
        <dbReference type="Google" id="ProtNLM"/>
    </source>
</evidence>
<feature type="domain" description="KEN" evidence="2">
    <location>
        <begin position="624"/>
        <end position="750"/>
    </location>
</feature>
<dbReference type="GO" id="GO:0004674">
    <property type="term" value="F:protein serine/threonine kinase activity"/>
    <property type="evidence" value="ECO:0007669"/>
    <property type="project" value="InterPro"/>
</dbReference>
<dbReference type="FunFam" id="1.20.1440.180:FF:000007">
    <property type="entry name" value="Predicted protein"/>
    <property type="match status" value="1"/>
</dbReference>
<dbReference type="InterPro" id="IPR010513">
    <property type="entry name" value="KEN_dom"/>
</dbReference>
<dbReference type="GO" id="GO:0005524">
    <property type="term" value="F:ATP binding"/>
    <property type="evidence" value="ECO:0007669"/>
    <property type="project" value="InterPro"/>
</dbReference>
<dbReference type="GO" id="GO:1990604">
    <property type="term" value="C:IRE1-TRAF2-ASK1 complex"/>
    <property type="evidence" value="ECO:0007669"/>
    <property type="project" value="TreeGrafter"/>
</dbReference>
<evidence type="ECO:0000313" key="3">
    <source>
        <dbReference type="EMBL" id="CAD8067586.1"/>
    </source>
</evidence>
<dbReference type="Pfam" id="PF06479">
    <property type="entry name" value="Ribonuc_2-5A"/>
    <property type="match status" value="1"/>
</dbReference>
<dbReference type="GO" id="GO:0051082">
    <property type="term" value="F:unfolded protein binding"/>
    <property type="evidence" value="ECO:0007669"/>
    <property type="project" value="TreeGrafter"/>
</dbReference>
<dbReference type="GO" id="GO:0036498">
    <property type="term" value="P:IRE1-mediated unfolded protein response"/>
    <property type="evidence" value="ECO:0007669"/>
    <property type="project" value="TreeGrafter"/>
</dbReference>
<evidence type="ECO:0000259" key="1">
    <source>
        <dbReference type="PROSITE" id="PS50011"/>
    </source>
</evidence>
<dbReference type="InterPro" id="IPR000719">
    <property type="entry name" value="Prot_kinase_dom"/>
</dbReference>
<organism evidence="3 4">
    <name type="scientific">Paramecium primaurelia</name>
    <dbReference type="NCBI Taxonomy" id="5886"/>
    <lineage>
        <taxon>Eukaryota</taxon>
        <taxon>Sar</taxon>
        <taxon>Alveolata</taxon>
        <taxon>Ciliophora</taxon>
        <taxon>Intramacronucleata</taxon>
        <taxon>Oligohymenophorea</taxon>
        <taxon>Peniculida</taxon>
        <taxon>Parameciidae</taxon>
        <taxon>Paramecium</taxon>
    </lineage>
</organism>
<reference evidence="3" key="1">
    <citation type="submission" date="2021-01" db="EMBL/GenBank/DDBJ databases">
        <authorList>
            <consortium name="Genoscope - CEA"/>
            <person name="William W."/>
        </authorList>
    </citation>
    <scope>NUCLEOTIDE SEQUENCE</scope>
</reference>
<sequence length="750" mass="89870">MLTFFLFLIYQIRCGDIQLYNQNGTILQDKILIITKNGMIYNYDLKQQQILWISQLGISLQSNDLKNSTYYIQPYRDGTYLFYDDFPYEIEQDDIKLLFSTCPMFKNSLVFNNNIAFFMDITTGNLKKLTQFDVQQLLKKPKLYQQGVLIHVQQQYISDLEYEFSQFYNSRVYINFLLQYIQGNQTQKRYKNNTQIWKTQNGIYVQWNNKVFDLYLDNEVFQVFIYDEVEGLQSIKINRDLIESRSLQIISVINDNLQCEKDGQCMQIDYKPTTALGIYKQTEFKQCLNEFYNAKVQQLPIIYQQNNPQIQEICFEIYTENSSQTMILLIIFIICFVLLTRIKFKRQKPIFQINVKESNVELKYVQQNQIQINQFQILGQGSHKTIVYEGLFQNRIVAVKEINLLNLSQNMIDGELEKSFVQQMSLSSEQFLKLYFYEKRNNHFYLAMDKYLINLKDFVQYESCNKLNDSIKNQIKLKLQDPNFYKSFIQILLIGLQELDNKNIKHHGFDQENIIFNHDLLVQFCDLGMSQKADYYRLKINSSNSDFFHNHTLKQQLGIIFYYLLSRGDDLKKLIQINQKTILNKFKKYKIKELDIRDLILKLLFDDSIIHYENLLSHPYFWTKEKKLKFICEFSDYIETFPQKPGSITLQEICIQNQVFQDNWGKKCEILLKEQIRGYDTTQVLQLIRLIRNTKNHYHQLKNNCKQILGNSDRDLFDYWNKNFPNLFFTLYQYACENNFNLLSIKKYRK</sequence>
<dbReference type="Proteomes" id="UP000688137">
    <property type="component" value="Unassembled WGS sequence"/>
</dbReference>
<dbReference type="AlphaFoldDB" id="A0A8S1LSC9"/>